<dbReference type="Pfam" id="PF04898">
    <property type="entry name" value="Glu_syn_central"/>
    <property type="match status" value="1"/>
</dbReference>
<evidence type="ECO:0000256" key="9">
    <source>
        <dbReference type="ARBA" id="ARBA00022827"/>
    </source>
</evidence>
<keyword evidence="12" id="KW-0408">Iron</keyword>
<comment type="similarity">
    <text evidence="4">Belongs to the glutamate synthase family.</text>
</comment>
<dbReference type="GO" id="GO:0004355">
    <property type="term" value="F:glutamate synthase (NADPH) activity"/>
    <property type="evidence" value="ECO:0007669"/>
    <property type="project" value="UniProtKB-EC"/>
</dbReference>
<evidence type="ECO:0000256" key="5">
    <source>
        <dbReference type="ARBA" id="ARBA00022605"/>
    </source>
</evidence>
<dbReference type="CDD" id="cd00713">
    <property type="entry name" value="GltS"/>
    <property type="match status" value="1"/>
</dbReference>
<gene>
    <name evidence="18" type="primary">gltB</name>
    <name evidence="18" type="ORF">HF872_01955</name>
</gene>
<dbReference type="InterPro" id="IPR029055">
    <property type="entry name" value="Ntn_hydrolases_N"/>
</dbReference>
<proteinExistence type="inferred from homology"/>
<evidence type="ECO:0000256" key="12">
    <source>
        <dbReference type="ARBA" id="ARBA00023004"/>
    </source>
</evidence>
<evidence type="ECO:0000313" key="18">
    <source>
        <dbReference type="EMBL" id="NME27395.1"/>
    </source>
</evidence>
<dbReference type="NCBIfam" id="NF008730">
    <property type="entry name" value="PRK11750.1"/>
    <property type="match status" value="1"/>
</dbReference>
<evidence type="ECO:0000256" key="3">
    <source>
        <dbReference type="ARBA" id="ARBA00001974"/>
    </source>
</evidence>
<dbReference type="CDD" id="cd00982">
    <property type="entry name" value="gltB_C"/>
    <property type="match status" value="1"/>
</dbReference>
<evidence type="ECO:0000259" key="17">
    <source>
        <dbReference type="PROSITE" id="PS51278"/>
    </source>
</evidence>
<dbReference type="GO" id="GO:0046872">
    <property type="term" value="F:metal ion binding"/>
    <property type="evidence" value="ECO:0007669"/>
    <property type="project" value="UniProtKB-KW"/>
</dbReference>
<dbReference type="Gene3D" id="2.160.20.60">
    <property type="entry name" value="Glutamate synthase, alpha subunit, C-terminal domain"/>
    <property type="match status" value="1"/>
</dbReference>
<sequence length="1516" mass="168267">MYKKLRDLPAPQGLYDPAFEHDACGIGFVVNMKGKKSYDIIDQALTILENLKHRGAEGADAQSGDGAGILVQIPHQFFCRECEVLGFTLPPEGEYGVGMIFAHRYETFRKKQMEEFEKIVKEEGLSILGWRDVPVDESLIGSIAKTIRPHFLQVFIRKDPSMTNPMDFERKLYVIRKMAEKKIIPASQEKGSDFYIASLSSRTIVYKGMLTSIQLRHFYLDLSDLDFTTSMALVHSRFSTNTFPSWARAHPNRYIVHNGEINTIQGNVNWLNARESKSKSSDFPDLEKVFPVVDDSGSDSAMFDNCLEYLYMTGHSLPHAMMMMIPEPWEKDPLMSKEKRDFYRYHNFMIEPWDGPAAIGFCDGIVIGGMLDRNGLRPARYYVTRDDRVIASSEVGALSIPPEDVLYKGRLQPGKMLLVDTQQQRIIDDEEIKQQIATEFPYGEWYKKHVIDLDDLMSRQNLIGSDKTIPYDLKEQEMVFGYTQEDMDKIILPMARDGKQPIDSMGMDVSLPVLSDRPQLLYDYFQENFAQVTNPPIDGVRENIVMSSLVMAGNVANIMDPDDENTAALYLKRPILTNEEMAVIKSLMTDKLHTSVISMLYPVGGGPDAMETAIESLCIDALKAIRNGANILILSDRGINSRMAAIPALLATAALHHFLIRKTVRSDVGLILESGEPREIHHFCTLVGYGITAVNPYVALESIKELAAKKKLGKISCEEARENYIRASVNGMLAVMSKMGISTIHSYHGAQIFEAVGISRDLIQKYFVNTPSPIGGIGLKEIAKENALRHEAAFSGSDTLPKGDIYQYRKGGQAHIIDPQAVQLLQKACRTNDYDLYREYADRVNTSSTYRLRDLLEFVYPAGCSIPIEEVESEDNIVKRFRTGAMSYGALSKEAHECVARAMNRLGGMSNTGEGGEDAARFDTDTNDKIKQVASARFGVTSNYLVHAAELQIKCAQGAKPGEGGHLPGSKVYPDIAKTRHATTGVALISPPPHHDVYSIEDLAELIFDLKNANRNARIGVKLTSGAGIGTIAAGVVKAKADELTISGFDGGTGASPRTSLRHAGLPWEIGLSEVQQTLLLNQLRDRVRVEVDGKLLTGRDVAIAALFGAELFGFGTAPLMAIGCHMLRVCHLNTCPYGVCTQNEKLRKNFKGKPEYIINFMHFIARDLREIMARLGFHKIDDMVGRYDLLKQKDTAPNWKASTVNLKQLLYRPYTDIRIGHHFTTPQDHEISKTLDMSKLVRMCRPALEQKKHIRARLRIKNTDRVTGTLLGSEITRRYGEEGLAEDTIKLCFVGSAGQSFGAFIPKGLTLELEGDANDYLGKGLSGGKIIVHPPVESVFPAEDNIIIGNVAFYGATSGEAYINGIAGERFCVRNSGITAVVEGVGNHGCEYMTGGRVLVLGRTGRNFAAGMSGGIAYVYDLEPTNCNQDLVHLGDLTDEGEIAIVKAMLARHVQYTGSELGRRLLENWEDTQGRITRIIPTAYEEMLALIEKAKAEGHTDKEAHMIAFQTKHGK</sequence>
<dbReference type="InterPro" id="IPR017932">
    <property type="entry name" value="GATase_2_dom"/>
</dbReference>
<keyword evidence="7" id="KW-0288">FMN</keyword>
<keyword evidence="5" id="KW-0028">Amino-acid biosynthesis</keyword>
<dbReference type="RefSeq" id="WP_170087126.1">
    <property type="nucleotide sequence ID" value="NZ_JABAFG010000002.1"/>
</dbReference>
<evidence type="ECO:0000256" key="10">
    <source>
        <dbReference type="ARBA" id="ARBA00022962"/>
    </source>
</evidence>
<keyword evidence="9" id="KW-0274">FAD</keyword>
<dbReference type="Pfam" id="PF00310">
    <property type="entry name" value="GATase_2"/>
    <property type="match status" value="1"/>
</dbReference>
<evidence type="ECO:0000256" key="8">
    <source>
        <dbReference type="ARBA" id="ARBA00022723"/>
    </source>
</evidence>
<dbReference type="InterPro" id="IPR050711">
    <property type="entry name" value="ET-N_metabolism_enzyme"/>
</dbReference>
<dbReference type="Gene3D" id="3.60.20.10">
    <property type="entry name" value="Glutamine Phosphoribosylpyrophosphate, subunit 1, domain 1"/>
    <property type="match status" value="1"/>
</dbReference>
<name>A0A848BQ43_9FIRM</name>
<dbReference type="InterPro" id="IPR013785">
    <property type="entry name" value="Aldolase_TIM"/>
</dbReference>
<dbReference type="SUPFAM" id="SSF51395">
    <property type="entry name" value="FMN-linked oxidoreductases"/>
    <property type="match status" value="1"/>
</dbReference>
<evidence type="ECO:0000256" key="4">
    <source>
        <dbReference type="ARBA" id="ARBA00009716"/>
    </source>
</evidence>
<keyword evidence="11 18" id="KW-0560">Oxidoreductase</keyword>
<evidence type="ECO:0000313" key="19">
    <source>
        <dbReference type="Proteomes" id="UP000591071"/>
    </source>
</evidence>
<evidence type="ECO:0000256" key="6">
    <source>
        <dbReference type="ARBA" id="ARBA00022630"/>
    </source>
</evidence>
<organism evidence="18 19">
    <name type="scientific">Megasphaera hexanoica</name>
    <dbReference type="NCBI Taxonomy" id="1675036"/>
    <lineage>
        <taxon>Bacteria</taxon>
        <taxon>Bacillati</taxon>
        <taxon>Bacillota</taxon>
        <taxon>Negativicutes</taxon>
        <taxon>Veillonellales</taxon>
        <taxon>Veillonellaceae</taxon>
        <taxon>Megasphaera</taxon>
    </lineage>
</organism>
<dbReference type="PANTHER" id="PTHR11938:SF133">
    <property type="entry name" value="GLUTAMATE SYNTHASE (NADH)"/>
    <property type="match status" value="1"/>
</dbReference>
<evidence type="ECO:0000256" key="7">
    <source>
        <dbReference type="ARBA" id="ARBA00022643"/>
    </source>
</evidence>
<keyword evidence="8" id="KW-0479">Metal-binding</keyword>
<keyword evidence="10" id="KW-0315">Glutamine amidotransferase</keyword>
<evidence type="ECO:0000256" key="1">
    <source>
        <dbReference type="ARBA" id="ARBA00001917"/>
    </source>
</evidence>
<dbReference type="Proteomes" id="UP000591071">
    <property type="component" value="Unassembled WGS sequence"/>
</dbReference>
<keyword evidence="13" id="KW-0411">Iron-sulfur</keyword>
<keyword evidence="14" id="KW-0314">Glutamate biosynthesis</keyword>
<keyword evidence="15" id="KW-0003">3Fe-4S</keyword>
<dbReference type="Pfam" id="PF01645">
    <property type="entry name" value="Glu_synthase"/>
    <property type="match status" value="1"/>
</dbReference>
<comment type="cofactor">
    <cofactor evidence="3">
        <name>FAD</name>
        <dbReference type="ChEBI" id="CHEBI:57692"/>
    </cofactor>
</comment>
<dbReference type="EC" id="1.4.1.13" evidence="18"/>
<dbReference type="FunFam" id="2.160.20.60:FF:000001">
    <property type="entry name" value="Glutamate synthase, large subunit"/>
    <property type="match status" value="1"/>
</dbReference>
<evidence type="ECO:0000256" key="11">
    <source>
        <dbReference type="ARBA" id="ARBA00023002"/>
    </source>
</evidence>
<evidence type="ECO:0000256" key="14">
    <source>
        <dbReference type="ARBA" id="ARBA00023164"/>
    </source>
</evidence>
<dbReference type="EMBL" id="JABAFG010000002">
    <property type="protein sequence ID" value="NME27395.1"/>
    <property type="molecule type" value="Genomic_DNA"/>
</dbReference>
<dbReference type="PANTHER" id="PTHR11938">
    <property type="entry name" value="FAD NADPH DEHYDROGENASE/OXIDOREDUCTASE"/>
    <property type="match status" value="1"/>
</dbReference>
<dbReference type="InterPro" id="IPR002489">
    <property type="entry name" value="Glu_synth_asu_C"/>
</dbReference>
<protein>
    <submittedName>
        <fullName evidence="18">Glutamate synthase large subunit</fullName>
        <ecNumber evidence="18">1.4.1.13</ecNumber>
    </submittedName>
</protein>
<dbReference type="InterPro" id="IPR002932">
    <property type="entry name" value="Glu_synthdom"/>
</dbReference>
<dbReference type="CDD" id="cd02808">
    <property type="entry name" value="GltS_FMN"/>
    <property type="match status" value="1"/>
</dbReference>
<dbReference type="GO" id="GO:0006537">
    <property type="term" value="P:glutamate biosynthetic process"/>
    <property type="evidence" value="ECO:0007669"/>
    <property type="project" value="UniProtKB-KW"/>
</dbReference>
<dbReference type="FunFam" id="3.60.20.10:FF:000001">
    <property type="entry name" value="Glutamate synthase, large subunit"/>
    <property type="match status" value="1"/>
</dbReference>
<reference evidence="18 19" key="1">
    <citation type="submission" date="2020-04" db="EMBL/GenBank/DDBJ databases">
        <authorList>
            <person name="Hitch T.C.A."/>
            <person name="Wylensek D."/>
            <person name="Clavel T."/>
        </authorList>
    </citation>
    <scope>NUCLEOTIDE SEQUENCE [LARGE SCALE GENOMIC DNA]</scope>
    <source>
        <strain evidence="18 19">Oil-RF-744-FAT-WT-6-1</strain>
    </source>
</reference>
<evidence type="ECO:0000256" key="2">
    <source>
        <dbReference type="ARBA" id="ARBA00001927"/>
    </source>
</evidence>
<accession>A0A848BQ43</accession>
<evidence type="ECO:0000256" key="16">
    <source>
        <dbReference type="ARBA" id="ARBA00029440"/>
    </source>
</evidence>
<feature type="domain" description="Glutamine amidotransferase type-2" evidence="17">
    <location>
        <begin position="24"/>
        <end position="422"/>
    </location>
</feature>
<comment type="caution">
    <text evidence="18">The sequence shown here is derived from an EMBL/GenBank/DDBJ whole genome shotgun (WGS) entry which is preliminary data.</text>
</comment>
<dbReference type="GO" id="GO:0019676">
    <property type="term" value="P:ammonia assimilation cycle"/>
    <property type="evidence" value="ECO:0007669"/>
    <property type="project" value="TreeGrafter"/>
</dbReference>
<dbReference type="Gene3D" id="3.20.20.70">
    <property type="entry name" value="Aldolase class I"/>
    <property type="match status" value="2"/>
</dbReference>
<dbReference type="FunFam" id="3.20.20.70:FF:000031">
    <property type="entry name" value="Glutamate synthase 1 [NADH]"/>
    <property type="match status" value="1"/>
</dbReference>
<dbReference type="GO" id="GO:0051538">
    <property type="term" value="F:3 iron, 4 sulfur cluster binding"/>
    <property type="evidence" value="ECO:0007669"/>
    <property type="project" value="UniProtKB-KW"/>
</dbReference>
<dbReference type="InterPro" id="IPR006982">
    <property type="entry name" value="Glu_synth_centr_N"/>
</dbReference>
<dbReference type="InterPro" id="IPR036485">
    <property type="entry name" value="Glu_synth_asu_C_sf"/>
</dbReference>
<comment type="cofactor">
    <cofactor evidence="2">
        <name>[3Fe-4S] cluster</name>
        <dbReference type="ChEBI" id="CHEBI:21137"/>
    </cofactor>
</comment>
<comment type="pathway">
    <text evidence="16">Amino-acid biosynthesis.</text>
</comment>
<evidence type="ECO:0000256" key="15">
    <source>
        <dbReference type="ARBA" id="ARBA00023291"/>
    </source>
</evidence>
<dbReference type="PROSITE" id="PS51278">
    <property type="entry name" value="GATASE_TYPE_2"/>
    <property type="match status" value="1"/>
</dbReference>
<comment type="cofactor">
    <cofactor evidence="1">
        <name>FMN</name>
        <dbReference type="ChEBI" id="CHEBI:58210"/>
    </cofactor>
</comment>
<dbReference type="SUPFAM" id="SSF56235">
    <property type="entry name" value="N-terminal nucleophile aminohydrolases (Ntn hydrolases)"/>
    <property type="match status" value="1"/>
</dbReference>
<dbReference type="Pfam" id="PF01493">
    <property type="entry name" value="GXGXG"/>
    <property type="match status" value="1"/>
</dbReference>
<dbReference type="SUPFAM" id="SSF69336">
    <property type="entry name" value="Alpha subunit of glutamate synthase, C-terminal domain"/>
    <property type="match status" value="1"/>
</dbReference>
<keyword evidence="6" id="KW-0285">Flavoprotein</keyword>
<evidence type="ECO:0000256" key="13">
    <source>
        <dbReference type="ARBA" id="ARBA00023014"/>
    </source>
</evidence>